<evidence type="ECO:0000256" key="1">
    <source>
        <dbReference type="SAM" id="MobiDB-lite"/>
    </source>
</evidence>
<feature type="compositionally biased region" description="Basic and acidic residues" evidence="1">
    <location>
        <begin position="230"/>
        <end position="248"/>
    </location>
</feature>
<feature type="signal peptide" evidence="2">
    <location>
        <begin position="1"/>
        <end position="24"/>
    </location>
</feature>
<keyword evidence="4" id="KW-1185">Reference proteome</keyword>
<name>A0ABW2CIH8_9ACTN</name>
<evidence type="ECO:0000313" key="3">
    <source>
        <dbReference type="EMBL" id="MFC6880250.1"/>
    </source>
</evidence>
<evidence type="ECO:0000313" key="4">
    <source>
        <dbReference type="Proteomes" id="UP001596380"/>
    </source>
</evidence>
<evidence type="ECO:0000256" key="2">
    <source>
        <dbReference type="SAM" id="SignalP"/>
    </source>
</evidence>
<sequence length="353" mass="35388">MSFRTSLIGVVAAGVVLLGNSANAAPSPGASRSPVPAGAKSTDRYVVVVNVYGRDNVIATDRSVLAAGEGTRLNGNTGDVSASGTLGIDNNGSALESGTSMVGARDTPARSADLPGNAPPERSASTPQRWPVAGAGHVPPGPAGLPIPESGMESTKASRFPFPIPLSGDGQGTAISGYEDHSANVSGEGQVAVYDDSNLFVERNGQVNANTGDTDSSGLNAVDVSGSKVRSGDHTEDGERDGGEERTWPRNTPAGQTTAPNGAQSGPPQQGTGIVTDEGQSSAAGKSAFTIGADGYDDLGTELQGKRNVVLYDDSNAVLGGNGKVNAQIGDSDTSGAVVMDIHDSAVQAGNST</sequence>
<comment type="caution">
    <text evidence="3">The sequence shown here is derived from an EMBL/GenBank/DDBJ whole genome shotgun (WGS) entry which is preliminary data.</text>
</comment>
<organism evidence="3 4">
    <name type="scientific">Actinomadura yumaensis</name>
    <dbReference type="NCBI Taxonomy" id="111807"/>
    <lineage>
        <taxon>Bacteria</taxon>
        <taxon>Bacillati</taxon>
        <taxon>Actinomycetota</taxon>
        <taxon>Actinomycetes</taxon>
        <taxon>Streptosporangiales</taxon>
        <taxon>Thermomonosporaceae</taxon>
        <taxon>Actinomadura</taxon>
    </lineage>
</organism>
<feature type="region of interest" description="Disordered" evidence="1">
    <location>
        <begin position="206"/>
        <end position="286"/>
    </location>
</feature>
<feature type="chain" id="PRO_5047029524" evidence="2">
    <location>
        <begin position="25"/>
        <end position="353"/>
    </location>
</feature>
<dbReference type="Proteomes" id="UP001596380">
    <property type="component" value="Unassembled WGS sequence"/>
</dbReference>
<proteinExistence type="predicted"/>
<dbReference type="RefSeq" id="WP_378063194.1">
    <property type="nucleotide sequence ID" value="NZ_JBHSXS010000004.1"/>
</dbReference>
<dbReference type="EMBL" id="JBHSXS010000004">
    <property type="protein sequence ID" value="MFC6880250.1"/>
    <property type="molecule type" value="Genomic_DNA"/>
</dbReference>
<keyword evidence="2" id="KW-0732">Signal</keyword>
<reference evidence="4" key="1">
    <citation type="journal article" date="2019" name="Int. J. Syst. Evol. Microbiol.">
        <title>The Global Catalogue of Microorganisms (GCM) 10K type strain sequencing project: providing services to taxonomists for standard genome sequencing and annotation.</title>
        <authorList>
            <consortium name="The Broad Institute Genomics Platform"/>
            <consortium name="The Broad Institute Genome Sequencing Center for Infectious Disease"/>
            <person name="Wu L."/>
            <person name="Ma J."/>
        </authorList>
    </citation>
    <scope>NUCLEOTIDE SEQUENCE [LARGE SCALE GENOMIC DNA]</scope>
    <source>
        <strain evidence="4">JCM 3369</strain>
    </source>
</reference>
<accession>A0ABW2CIH8</accession>
<protein>
    <submittedName>
        <fullName evidence="3">Uncharacterized protein</fullName>
    </submittedName>
</protein>
<feature type="region of interest" description="Disordered" evidence="1">
    <location>
        <begin position="77"/>
        <end position="129"/>
    </location>
</feature>
<gene>
    <name evidence="3" type="ORF">ACFQKB_10800</name>
</gene>
<feature type="compositionally biased region" description="Polar residues" evidence="1">
    <location>
        <begin position="249"/>
        <end position="284"/>
    </location>
</feature>
<feature type="compositionally biased region" description="Polar residues" evidence="1">
    <location>
        <begin position="77"/>
        <end position="100"/>
    </location>
</feature>
<feature type="compositionally biased region" description="Polar residues" evidence="1">
    <location>
        <begin position="206"/>
        <end position="219"/>
    </location>
</feature>